<evidence type="ECO:0000313" key="1">
    <source>
        <dbReference type="EMBL" id="NBI08095.1"/>
    </source>
</evidence>
<dbReference type="EMBL" id="QXXA01000019">
    <property type="protein sequence ID" value="NBI08095.1"/>
    <property type="molecule type" value="Genomic_DNA"/>
</dbReference>
<gene>
    <name evidence="1" type="ORF">D3Z33_14645</name>
</gene>
<accession>A0A845R050</accession>
<protein>
    <submittedName>
        <fullName evidence="1">Uncharacterized protein</fullName>
    </submittedName>
</protein>
<dbReference type="Proteomes" id="UP000467132">
    <property type="component" value="Unassembled WGS sequence"/>
</dbReference>
<dbReference type="RefSeq" id="WP_160198560.1">
    <property type="nucleotide sequence ID" value="NZ_QXXA01000019.1"/>
</dbReference>
<sequence length="59" mass="6857">MENVKGNKLQYIRNDNQHRFKINGQEIKQIIDFKLIVKPQNCATLSLTIDISKLDLDIS</sequence>
<comment type="caution">
    <text evidence="1">The sequence shown here is derived from an EMBL/GenBank/DDBJ whole genome shotgun (WGS) entry which is preliminary data.</text>
</comment>
<name>A0A845R050_9CLOT</name>
<keyword evidence="2" id="KW-1185">Reference proteome</keyword>
<proteinExistence type="predicted"/>
<evidence type="ECO:0000313" key="2">
    <source>
        <dbReference type="Proteomes" id="UP000467132"/>
    </source>
</evidence>
<organism evidence="1 2">
    <name type="scientific">Senegalia massiliensis</name>
    <dbReference type="NCBI Taxonomy" id="1720316"/>
    <lineage>
        <taxon>Bacteria</taxon>
        <taxon>Bacillati</taxon>
        <taxon>Bacillota</taxon>
        <taxon>Clostridia</taxon>
        <taxon>Eubacteriales</taxon>
        <taxon>Clostridiaceae</taxon>
        <taxon>Senegalia</taxon>
    </lineage>
</organism>
<dbReference type="AlphaFoldDB" id="A0A845R050"/>
<reference evidence="1 2" key="1">
    <citation type="submission" date="2018-08" db="EMBL/GenBank/DDBJ databases">
        <title>Murine metabolic-syndrome-specific gut microbial biobank.</title>
        <authorList>
            <person name="Liu C."/>
        </authorList>
    </citation>
    <scope>NUCLEOTIDE SEQUENCE [LARGE SCALE GENOMIC DNA]</scope>
    <source>
        <strain evidence="1 2">583</strain>
    </source>
</reference>